<feature type="transmembrane region" description="Helical" evidence="1">
    <location>
        <begin position="66"/>
        <end position="85"/>
    </location>
</feature>
<name>U2LHR7_9FIRM</name>
<dbReference type="SUPFAM" id="SSF103473">
    <property type="entry name" value="MFS general substrate transporter"/>
    <property type="match status" value="1"/>
</dbReference>
<feature type="transmembrane region" description="Helical" evidence="1">
    <location>
        <begin position="432"/>
        <end position="451"/>
    </location>
</feature>
<dbReference type="Proteomes" id="UP000016662">
    <property type="component" value="Unassembled WGS sequence"/>
</dbReference>
<organism evidence="2 3">
    <name type="scientific">Ruminococcus callidus ATCC 27760</name>
    <dbReference type="NCBI Taxonomy" id="411473"/>
    <lineage>
        <taxon>Bacteria</taxon>
        <taxon>Bacillati</taxon>
        <taxon>Bacillota</taxon>
        <taxon>Clostridia</taxon>
        <taxon>Eubacteriales</taxon>
        <taxon>Oscillospiraceae</taxon>
        <taxon>Ruminococcus</taxon>
    </lineage>
</organism>
<reference evidence="2 3" key="1">
    <citation type="submission" date="2013-07" db="EMBL/GenBank/DDBJ databases">
        <authorList>
            <person name="Weinstock G."/>
            <person name="Sodergren E."/>
            <person name="Wylie T."/>
            <person name="Fulton L."/>
            <person name="Fulton R."/>
            <person name="Fronick C."/>
            <person name="O'Laughlin M."/>
            <person name="Godfrey J."/>
            <person name="Miner T."/>
            <person name="Herter B."/>
            <person name="Appelbaum E."/>
            <person name="Cordes M."/>
            <person name="Lek S."/>
            <person name="Wollam A."/>
            <person name="Pepin K.H."/>
            <person name="Palsikar V.B."/>
            <person name="Mitreva M."/>
            <person name="Wilson R.K."/>
        </authorList>
    </citation>
    <scope>NUCLEOTIDE SEQUENCE [LARGE SCALE GENOMIC DNA]</scope>
    <source>
        <strain evidence="2 3">ATCC 27760</strain>
    </source>
</reference>
<sequence length="768" mass="85497">MLLYFLLPILCNALLLAACKLPKLAPAGSEFSKTAVRMGILTAGEILVLLLLHALIRGFQITGSHLFPPLPLAITLLLLGAGTAFSGKQNTAVLRKYLQKAACIAGCVFLLEVLVFHITSFTTQKTKEELPLSTAEISDEEAASFNDKGEITITGNCTLTFSDLDWDELHCVRLHADGKDKMYQVSLSMKDNNLTQRFEKTAQTQATGSYDTLQFAMQPYEKIHVLQLQFENIDAPITLHSGTAYAAIPFAFSTGRFLLVLLIALGLTACKQFSVWEIHYQAKNWKHNLAVLMTLFGCLACISAFIVPDQKPTDIHSVDISNVYGKTLEAWTDGHSYMNFDVTPELAELENPYDNSNRDGVSYNWDYAYYNEHYYCYFGCAPVVLIYLPFYAITGKVPTLNFAYCITVAAIIIAIFGLIMTLVRRYDKQPPLLLLLFGLVSAVAGCGAFVGLNYNDRYYLCLLMGMFGLLLALWTGFAAVSVKKSWKRFALLAVSGIGVVITAASRPNLLVYVLLLVPIFLHLLFRKDLRLQNRLISAGCFLLPTLVGAAAIMWYNQIRFDSPLQFGAIYQMTVDNTAANRISLARFPAAFAAYFLHPMELMDDFPFLKDNAVLVPNRMMYLFVERSFGALAMPSVLLGVLSIPLLWKKWKQRDDCRIRRALVLITVIGAVLLAWVDYCMAGITIRYLLDIMVVLSVMSTMLLLQVPAVLKPYSANAAQISQKVIALAMTGTVLAYFCILITSGDGVALYKAHPTIWNVLKDTLVFWR</sequence>
<evidence type="ECO:0000313" key="3">
    <source>
        <dbReference type="Proteomes" id="UP000016662"/>
    </source>
</evidence>
<feature type="transmembrane region" description="Helical" evidence="1">
    <location>
        <begin position="399"/>
        <end position="420"/>
    </location>
</feature>
<feature type="transmembrane region" description="Helical" evidence="1">
    <location>
        <begin position="35"/>
        <end position="54"/>
    </location>
</feature>
<feature type="transmembrane region" description="Helical" evidence="1">
    <location>
        <begin position="457"/>
        <end position="479"/>
    </location>
</feature>
<proteinExistence type="predicted"/>
<dbReference type="PATRIC" id="fig|411473.3.peg.2936"/>
<feature type="transmembrane region" description="Helical" evidence="1">
    <location>
        <begin position="724"/>
        <end position="744"/>
    </location>
</feature>
<dbReference type="InterPro" id="IPR036259">
    <property type="entry name" value="MFS_trans_sf"/>
</dbReference>
<dbReference type="RefSeq" id="WP_021681837.1">
    <property type="nucleotide sequence ID" value="NZ_KI260386.1"/>
</dbReference>
<dbReference type="HOGENOM" id="CLU_022171_0_0_9"/>
<comment type="caution">
    <text evidence="2">The sequence shown here is derived from an EMBL/GenBank/DDBJ whole genome shotgun (WGS) entry which is preliminary data.</text>
</comment>
<dbReference type="STRING" id="411473.RUMCAL_03508"/>
<evidence type="ECO:0000313" key="2">
    <source>
        <dbReference type="EMBL" id="ERJ86628.1"/>
    </source>
</evidence>
<gene>
    <name evidence="2" type="ORF">RUMCAL_03508</name>
</gene>
<keyword evidence="1" id="KW-0472">Membrane</keyword>
<dbReference type="EMBL" id="AWVF01000476">
    <property type="protein sequence ID" value="ERJ86628.1"/>
    <property type="molecule type" value="Genomic_DNA"/>
</dbReference>
<feature type="transmembrane region" description="Helical" evidence="1">
    <location>
        <begin position="486"/>
        <end position="503"/>
    </location>
</feature>
<evidence type="ECO:0000256" key="1">
    <source>
        <dbReference type="SAM" id="Phobius"/>
    </source>
</evidence>
<keyword evidence="1" id="KW-0812">Transmembrane</keyword>
<feature type="transmembrane region" description="Helical" evidence="1">
    <location>
        <begin position="659"/>
        <end position="678"/>
    </location>
</feature>
<feature type="transmembrane region" description="Helical" evidence="1">
    <location>
        <begin position="628"/>
        <end position="647"/>
    </location>
</feature>
<feature type="transmembrane region" description="Helical" evidence="1">
    <location>
        <begin position="374"/>
        <end position="393"/>
    </location>
</feature>
<keyword evidence="3" id="KW-1185">Reference proteome</keyword>
<accession>U2LHR7</accession>
<feature type="transmembrane region" description="Helical" evidence="1">
    <location>
        <begin position="288"/>
        <end position="307"/>
    </location>
</feature>
<dbReference type="OrthoDB" id="2062742at2"/>
<keyword evidence="1" id="KW-1133">Transmembrane helix</keyword>
<protein>
    <submittedName>
        <fullName evidence="2">Uncharacterized protein</fullName>
    </submittedName>
</protein>
<feature type="transmembrane region" description="Helical" evidence="1">
    <location>
        <begin position="684"/>
        <end position="704"/>
    </location>
</feature>
<dbReference type="eggNOG" id="COG1807">
    <property type="taxonomic scope" value="Bacteria"/>
</dbReference>
<dbReference type="AlphaFoldDB" id="U2LHR7"/>
<feature type="transmembrane region" description="Helical" evidence="1">
    <location>
        <begin position="537"/>
        <end position="555"/>
    </location>
</feature>
<feature type="transmembrane region" description="Helical" evidence="1">
    <location>
        <begin position="97"/>
        <end position="118"/>
    </location>
</feature>